<dbReference type="Gene3D" id="3.40.47.10">
    <property type="match status" value="1"/>
</dbReference>
<reference evidence="1 2" key="1">
    <citation type="submission" date="2018-04" db="EMBL/GenBank/DDBJ databases">
        <title>Thalassorhabdus spongiae gen. nov., sp. nov., isolated from a marine sponge in South-West Iceland.</title>
        <authorList>
            <person name="Knobloch S."/>
            <person name="Daussin A."/>
            <person name="Johannsson R."/>
            <person name="Marteinsson V.T."/>
        </authorList>
    </citation>
    <scope>NUCLEOTIDE SEQUENCE [LARGE SCALE GENOMIC DNA]</scope>
    <source>
        <strain evidence="1 2">Hp12</strain>
    </source>
</reference>
<dbReference type="InterPro" id="IPR016039">
    <property type="entry name" value="Thiolase-like"/>
</dbReference>
<sequence length="91" mass="10208">MTKYRPTTLSCALCICNISSKHQQRDDIQAALLNAKGFGGNNATALVLTPSKTKQMLKKRHGEQMLADWQQANTQVQQQYLGADRAYLPVW</sequence>
<evidence type="ECO:0000313" key="2">
    <source>
        <dbReference type="Proteomes" id="UP000244906"/>
    </source>
</evidence>
<dbReference type="GO" id="GO:0016746">
    <property type="term" value="F:acyltransferase activity"/>
    <property type="evidence" value="ECO:0007669"/>
    <property type="project" value="InterPro"/>
</dbReference>
<accession>A0A2V1H5W4</accession>
<evidence type="ECO:0000313" key="1">
    <source>
        <dbReference type="EMBL" id="PVZ72145.1"/>
    </source>
</evidence>
<gene>
    <name evidence="1" type="ORF">DC094_03785</name>
</gene>
<organism evidence="1 2">
    <name type="scientific">Pelagibaculum spongiae</name>
    <dbReference type="NCBI Taxonomy" id="2080658"/>
    <lineage>
        <taxon>Bacteria</taxon>
        <taxon>Pseudomonadati</taxon>
        <taxon>Pseudomonadota</taxon>
        <taxon>Gammaproteobacteria</taxon>
        <taxon>Oceanospirillales</taxon>
        <taxon>Pelagibaculum</taxon>
    </lineage>
</organism>
<comment type="caution">
    <text evidence="1">The sequence shown here is derived from an EMBL/GenBank/DDBJ whole genome shotgun (WGS) entry which is preliminary data.</text>
</comment>
<dbReference type="RefSeq" id="WP_116685730.1">
    <property type="nucleotide sequence ID" value="NZ_CAWNYD010000001.1"/>
</dbReference>
<dbReference type="Proteomes" id="UP000244906">
    <property type="component" value="Unassembled WGS sequence"/>
</dbReference>
<keyword evidence="2" id="KW-1185">Reference proteome</keyword>
<dbReference type="EMBL" id="QDDL01000001">
    <property type="protein sequence ID" value="PVZ72145.1"/>
    <property type="molecule type" value="Genomic_DNA"/>
</dbReference>
<name>A0A2V1H5W4_9GAMM</name>
<protein>
    <submittedName>
        <fullName evidence="1">Uncharacterized protein</fullName>
    </submittedName>
</protein>
<proteinExistence type="predicted"/>
<dbReference type="AlphaFoldDB" id="A0A2V1H5W4"/>